<dbReference type="EMBL" id="CAFAAO010000034">
    <property type="protein sequence ID" value="CAB4815458.1"/>
    <property type="molecule type" value="Genomic_DNA"/>
</dbReference>
<dbReference type="Pfam" id="PF00248">
    <property type="entry name" value="Aldo_ket_red"/>
    <property type="match status" value="1"/>
</dbReference>
<dbReference type="AlphaFoldDB" id="A0A6J6Z8H0"/>
<gene>
    <name evidence="2" type="ORF">UFOPK3037_01638</name>
</gene>
<dbReference type="PANTHER" id="PTHR42686">
    <property type="entry name" value="GH17980P-RELATED"/>
    <property type="match status" value="1"/>
</dbReference>
<dbReference type="GO" id="GO:0070485">
    <property type="term" value="P:dehydro-D-arabinono-1,4-lactone biosynthetic process"/>
    <property type="evidence" value="ECO:0007669"/>
    <property type="project" value="TreeGrafter"/>
</dbReference>
<protein>
    <submittedName>
        <fullName evidence="2">Unannotated protein</fullName>
    </submittedName>
</protein>
<dbReference type="SUPFAM" id="SSF51430">
    <property type="entry name" value="NAD(P)-linked oxidoreductase"/>
    <property type="match status" value="1"/>
</dbReference>
<evidence type="ECO:0000313" key="2">
    <source>
        <dbReference type="EMBL" id="CAB4815458.1"/>
    </source>
</evidence>
<feature type="domain" description="NADP-dependent oxidoreductase" evidence="1">
    <location>
        <begin position="24"/>
        <end position="186"/>
    </location>
</feature>
<dbReference type="Gene3D" id="3.20.20.100">
    <property type="entry name" value="NADP-dependent oxidoreductase domain"/>
    <property type="match status" value="1"/>
</dbReference>
<accession>A0A6J6Z8H0</accession>
<organism evidence="2">
    <name type="scientific">freshwater metagenome</name>
    <dbReference type="NCBI Taxonomy" id="449393"/>
    <lineage>
        <taxon>unclassified sequences</taxon>
        <taxon>metagenomes</taxon>
        <taxon>ecological metagenomes</taxon>
    </lineage>
</organism>
<dbReference type="InterPro" id="IPR020471">
    <property type="entry name" value="AKR"/>
</dbReference>
<evidence type="ECO:0000259" key="1">
    <source>
        <dbReference type="Pfam" id="PF00248"/>
    </source>
</evidence>
<dbReference type="GO" id="GO:0005829">
    <property type="term" value="C:cytosol"/>
    <property type="evidence" value="ECO:0007669"/>
    <property type="project" value="TreeGrafter"/>
</dbReference>
<reference evidence="2" key="1">
    <citation type="submission" date="2020-05" db="EMBL/GenBank/DDBJ databases">
        <authorList>
            <person name="Chiriac C."/>
            <person name="Salcher M."/>
            <person name="Ghai R."/>
            <person name="Kavagutti S V."/>
        </authorList>
    </citation>
    <scope>NUCLEOTIDE SEQUENCE</scope>
</reference>
<dbReference type="InterPro" id="IPR023210">
    <property type="entry name" value="NADP_OxRdtase_dom"/>
</dbReference>
<sequence>MRKALKNTPPSIRIHCIDADVPWIVLGTAELEMEQKPNALTLNQVITSAIQNGIQVIDTASNYYEGQAELVIGKTLADLAKSLHTDNIYVFTKVGQLTNKEMNDNAACGRGIQGEHWCFDADYVEMSIKRSISRLRVSQLDGVYLHNPEDSANSESSMAIIKRLAPLFESLYVKGLIKYWGVASWSGFYRYADDPGSIQLAEIDRFLSSNYKSHHFKLIQSPMGLWNLDTFLTKFQITFDKEITSMTLLESVNTLGMDLFLSSPYYGGHYLAPTKVDSILSPAQNNLLETRSSAPQALRVVGMRSNKSLTEASALFKAQYAK</sequence>
<dbReference type="PANTHER" id="PTHR42686:SF1">
    <property type="entry name" value="GH17980P-RELATED"/>
    <property type="match status" value="1"/>
</dbReference>
<name>A0A6J6Z8H0_9ZZZZ</name>
<proteinExistence type="predicted"/>
<dbReference type="GO" id="GO:0045290">
    <property type="term" value="F:D-arabinose 1-dehydrogenase [NAD(P)+] activity"/>
    <property type="evidence" value="ECO:0007669"/>
    <property type="project" value="TreeGrafter"/>
</dbReference>
<dbReference type="InterPro" id="IPR036812">
    <property type="entry name" value="NAD(P)_OxRdtase_dom_sf"/>
</dbReference>